<accession>A0A9D3LIQ4</accession>
<dbReference type="PANTHER" id="PTHR14058">
    <property type="entry name" value="AMYLOID BETA A4 PRECURSOR PROTEIN-BINDING FAMILY B"/>
    <property type="match status" value="1"/>
</dbReference>
<dbReference type="GO" id="GO:0001540">
    <property type="term" value="F:amyloid-beta binding"/>
    <property type="evidence" value="ECO:0007669"/>
    <property type="project" value="InterPro"/>
</dbReference>
<sequence>MSEVLPVDSSSIMMSVCVPQSHSTSPGPDVANRGSPLPTPPTSLSLRSSHNQLLNCDVIKQGASELRGSATPPKCRKKYALTNIQSAMGLGEPLLPAGAPSSTSSTSSSSSSASSANPKLAKNGANQLRKAAEQNDLNKNVTAVDPTDGGEDESDGCNNVPEKPEGKETKAPPPRSKSLLDYYASDPPDPPKEDDPALPLLAGTRRTTRPDSAQAAQSRLRPPAVRRLLFLQPRDQEGPAQERGQNGLRPQPNPEPGPQR</sequence>
<reference evidence="2" key="1">
    <citation type="submission" date="2021-01" db="EMBL/GenBank/DDBJ databases">
        <title>A chromosome-scale assembly of European eel, Anguilla anguilla.</title>
        <authorList>
            <person name="Henkel C."/>
            <person name="Jong-Raadsen S.A."/>
            <person name="Dufour S."/>
            <person name="Weltzien F.-A."/>
            <person name="Palstra A.P."/>
            <person name="Pelster B."/>
            <person name="Spaink H.P."/>
            <person name="Van Den Thillart G.E."/>
            <person name="Jansen H."/>
            <person name="Zahm M."/>
            <person name="Klopp C."/>
            <person name="Cedric C."/>
            <person name="Louis A."/>
            <person name="Berthelot C."/>
            <person name="Parey E."/>
            <person name="Roest Crollius H."/>
            <person name="Montfort J."/>
            <person name="Robinson-Rechavi M."/>
            <person name="Bucao C."/>
            <person name="Bouchez O."/>
            <person name="Gislard M."/>
            <person name="Lluch J."/>
            <person name="Milhes M."/>
            <person name="Lampietro C."/>
            <person name="Lopez Roques C."/>
            <person name="Donnadieu C."/>
            <person name="Braasch I."/>
            <person name="Desvignes T."/>
            <person name="Postlethwait J."/>
            <person name="Bobe J."/>
            <person name="Guiguen Y."/>
            <person name="Dirks R."/>
        </authorList>
    </citation>
    <scope>NUCLEOTIDE SEQUENCE</scope>
    <source>
        <strain evidence="2">Tag_6206</strain>
        <tissue evidence="2">Liver</tissue>
    </source>
</reference>
<dbReference type="Proteomes" id="UP001044222">
    <property type="component" value="Unassembled WGS sequence"/>
</dbReference>
<gene>
    <name evidence="2" type="ORF">ANANG_G00319170</name>
</gene>
<dbReference type="InterPro" id="IPR039576">
    <property type="entry name" value="APBB1/2/3"/>
</dbReference>
<feature type="region of interest" description="Disordered" evidence="1">
    <location>
        <begin position="90"/>
        <end position="260"/>
    </location>
</feature>
<proteinExistence type="predicted"/>
<protein>
    <submittedName>
        <fullName evidence="2">Uncharacterized protein</fullName>
    </submittedName>
</protein>
<evidence type="ECO:0000256" key="1">
    <source>
        <dbReference type="SAM" id="MobiDB-lite"/>
    </source>
</evidence>
<dbReference type="EMBL" id="JAFIRN010000571">
    <property type="protein sequence ID" value="KAG5830019.1"/>
    <property type="molecule type" value="Genomic_DNA"/>
</dbReference>
<dbReference type="GO" id="GO:0005634">
    <property type="term" value="C:nucleus"/>
    <property type="evidence" value="ECO:0007669"/>
    <property type="project" value="TreeGrafter"/>
</dbReference>
<evidence type="ECO:0000313" key="3">
    <source>
        <dbReference type="Proteomes" id="UP001044222"/>
    </source>
</evidence>
<organism evidence="2 3">
    <name type="scientific">Anguilla anguilla</name>
    <name type="common">European freshwater eel</name>
    <name type="synonym">Muraena anguilla</name>
    <dbReference type="NCBI Taxonomy" id="7936"/>
    <lineage>
        <taxon>Eukaryota</taxon>
        <taxon>Metazoa</taxon>
        <taxon>Chordata</taxon>
        <taxon>Craniata</taxon>
        <taxon>Vertebrata</taxon>
        <taxon>Euteleostomi</taxon>
        <taxon>Actinopterygii</taxon>
        <taxon>Neopterygii</taxon>
        <taxon>Teleostei</taxon>
        <taxon>Anguilliformes</taxon>
        <taxon>Anguillidae</taxon>
        <taxon>Anguilla</taxon>
    </lineage>
</organism>
<feature type="region of interest" description="Disordered" evidence="1">
    <location>
        <begin position="18"/>
        <end position="49"/>
    </location>
</feature>
<dbReference type="GO" id="GO:0006355">
    <property type="term" value="P:regulation of DNA-templated transcription"/>
    <property type="evidence" value="ECO:0007669"/>
    <property type="project" value="TreeGrafter"/>
</dbReference>
<evidence type="ECO:0000313" key="2">
    <source>
        <dbReference type="EMBL" id="KAG5830019.1"/>
    </source>
</evidence>
<keyword evidence="3" id="KW-1185">Reference proteome</keyword>
<dbReference type="AlphaFoldDB" id="A0A9D3LIQ4"/>
<dbReference type="GO" id="GO:0005737">
    <property type="term" value="C:cytoplasm"/>
    <property type="evidence" value="ECO:0007669"/>
    <property type="project" value="TreeGrafter"/>
</dbReference>
<feature type="compositionally biased region" description="Low complexity" evidence="1">
    <location>
        <begin position="101"/>
        <end position="116"/>
    </location>
</feature>
<dbReference type="PANTHER" id="PTHR14058:SF11">
    <property type="entry name" value="AMYLOID BETA PRECURSOR PROTEIN BINDING FAMILY B MEMBER 2"/>
    <property type="match status" value="1"/>
</dbReference>
<name>A0A9D3LIQ4_ANGAN</name>
<feature type="compositionally biased region" description="Pro residues" evidence="1">
    <location>
        <begin position="251"/>
        <end position="260"/>
    </location>
</feature>
<comment type="caution">
    <text evidence="2">The sequence shown here is derived from an EMBL/GenBank/DDBJ whole genome shotgun (WGS) entry which is preliminary data.</text>
</comment>